<dbReference type="GO" id="GO:0004239">
    <property type="term" value="F:initiator methionyl aminopeptidase activity"/>
    <property type="evidence" value="ECO:0007669"/>
    <property type="project" value="UniProtKB-UniRule"/>
</dbReference>
<comment type="function">
    <text evidence="1 6">Removes the N-terminal methionine from nascent proteins. The N-terminal methionine is often cleaved when the second residue in the primary sequence is small and uncharged (Met-Ala-, Cys, Gly, Pro, Ser, Thr, or Val). Requires deformylation of the N(alpha)-formylated initiator methionine before it can be hydrolyzed.</text>
</comment>
<evidence type="ECO:0000259" key="8">
    <source>
        <dbReference type="Pfam" id="PF00557"/>
    </source>
</evidence>
<dbReference type="CDD" id="cd01086">
    <property type="entry name" value="MetAP1"/>
    <property type="match status" value="1"/>
</dbReference>
<evidence type="ECO:0000256" key="6">
    <source>
        <dbReference type="HAMAP-Rule" id="MF_01974"/>
    </source>
</evidence>
<accession>A0A6N2SGC9</accession>
<evidence type="ECO:0000256" key="2">
    <source>
        <dbReference type="ARBA" id="ARBA00022438"/>
    </source>
</evidence>
<dbReference type="Gene3D" id="3.90.230.10">
    <property type="entry name" value="Creatinase/methionine aminopeptidase superfamily"/>
    <property type="match status" value="1"/>
</dbReference>
<evidence type="ECO:0000313" key="9">
    <source>
        <dbReference type="EMBL" id="VYS90750.1"/>
    </source>
</evidence>
<dbReference type="AlphaFoldDB" id="A0A6N2SGC9"/>
<dbReference type="EMBL" id="CACRSM010000002">
    <property type="protein sequence ID" value="VYS90750.1"/>
    <property type="molecule type" value="Genomic_DNA"/>
</dbReference>
<evidence type="ECO:0000256" key="3">
    <source>
        <dbReference type="ARBA" id="ARBA00022670"/>
    </source>
</evidence>
<dbReference type="GO" id="GO:0070006">
    <property type="term" value="F:metalloaminopeptidase activity"/>
    <property type="evidence" value="ECO:0007669"/>
    <property type="project" value="UniProtKB-UniRule"/>
</dbReference>
<evidence type="ECO:0000256" key="7">
    <source>
        <dbReference type="SAM" id="MobiDB-lite"/>
    </source>
</evidence>
<dbReference type="GO" id="GO:0005829">
    <property type="term" value="C:cytosol"/>
    <property type="evidence" value="ECO:0007669"/>
    <property type="project" value="TreeGrafter"/>
</dbReference>
<comment type="subunit">
    <text evidence="6">Monomer.</text>
</comment>
<feature type="binding site" evidence="6">
    <location>
        <position position="111"/>
    </location>
    <ligand>
        <name>a divalent metal cation</name>
        <dbReference type="ChEBI" id="CHEBI:60240"/>
        <label>1</label>
    </ligand>
</feature>
<proteinExistence type="inferred from homology"/>
<dbReference type="InterPro" id="IPR002467">
    <property type="entry name" value="Pept_M24A_MAP1"/>
</dbReference>
<dbReference type="GO" id="GO:0006508">
    <property type="term" value="P:proteolysis"/>
    <property type="evidence" value="ECO:0007669"/>
    <property type="project" value="UniProtKB-KW"/>
</dbReference>
<dbReference type="InterPro" id="IPR036005">
    <property type="entry name" value="Creatinase/aminopeptidase-like"/>
</dbReference>
<organism evidence="9">
    <name type="scientific">Schaalia odontolytica</name>
    <dbReference type="NCBI Taxonomy" id="1660"/>
    <lineage>
        <taxon>Bacteria</taxon>
        <taxon>Bacillati</taxon>
        <taxon>Actinomycetota</taxon>
        <taxon>Actinomycetes</taxon>
        <taxon>Actinomycetales</taxon>
        <taxon>Actinomycetaceae</taxon>
        <taxon>Schaalia</taxon>
    </lineage>
</organism>
<evidence type="ECO:0000256" key="4">
    <source>
        <dbReference type="ARBA" id="ARBA00022723"/>
    </source>
</evidence>
<feature type="domain" description="Peptidase M24" evidence="8">
    <location>
        <begin position="182"/>
        <end position="301"/>
    </location>
</feature>
<feature type="binding site" evidence="6">
    <location>
        <position position="111"/>
    </location>
    <ligand>
        <name>a divalent metal cation</name>
        <dbReference type="ChEBI" id="CHEBI:60240"/>
        <label>2</label>
        <note>catalytic</note>
    </ligand>
</feature>
<feature type="binding site" evidence="6">
    <location>
        <position position="296"/>
    </location>
    <ligand>
        <name>a divalent metal cation</name>
        <dbReference type="ChEBI" id="CHEBI:60240"/>
        <label>2</label>
        <note>catalytic</note>
    </ligand>
</feature>
<name>A0A6N2SGC9_9ACTO</name>
<comment type="cofactor">
    <cofactor evidence="6">
        <name>Co(2+)</name>
        <dbReference type="ChEBI" id="CHEBI:48828"/>
    </cofactor>
    <cofactor evidence="6">
        <name>Zn(2+)</name>
        <dbReference type="ChEBI" id="CHEBI:29105"/>
    </cofactor>
    <cofactor evidence="6">
        <name>Mn(2+)</name>
        <dbReference type="ChEBI" id="CHEBI:29035"/>
    </cofactor>
    <cofactor evidence="6">
        <name>Fe(2+)</name>
        <dbReference type="ChEBI" id="CHEBI:29033"/>
    </cofactor>
    <text evidence="6">Binds 2 divalent metal cations per subunit. Has a high-affinity and a low affinity metal-binding site. The true nature of the physiological cofactor is under debate. The enzyme is active with cobalt, zinc, manganese or divalent iron ions. Most likely, methionine aminopeptidases function as mononuclear Fe(2+)-metalloproteases under physiological conditions, and the catalytically relevant metal-binding site has been assigned to the histidine-containing high-affinity site.</text>
</comment>
<evidence type="ECO:0000256" key="5">
    <source>
        <dbReference type="ARBA" id="ARBA00022801"/>
    </source>
</evidence>
<feature type="domain" description="Peptidase M24" evidence="8">
    <location>
        <begin position="14"/>
        <end position="124"/>
    </location>
</feature>
<dbReference type="InterPro" id="IPR000994">
    <property type="entry name" value="Pept_M24"/>
</dbReference>
<reference evidence="9" key="1">
    <citation type="submission" date="2019-11" db="EMBL/GenBank/DDBJ databases">
        <authorList>
            <person name="Feng L."/>
        </authorList>
    </citation>
    <scope>NUCLEOTIDE SEQUENCE</scope>
    <source>
        <strain evidence="9">AodontolyticusLFYP35</strain>
    </source>
</reference>
<feature type="binding site" evidence="6">
    <location>
        <position position="296"/>
    </location>
    <ligand>
        <name>a divalent metal cation</name>
        <dbReference type="ChEBI" id="CHEBI:60240"/>
        <label>1</label>
    </ligand>
</feature>
<protein>
    <recommendedName>
        <fullName evidence="6">Methionine aminopeptidase</fullName>
        <shortName evidence="6">MAP</shortName>
        <shortName evidence="6">MetAP</shortName>
        <ecNumber evidence="6">3.4.11.18</ecNumber>
    </recommendedName>
    <alternativeName>
        <fullName evidence="6">Peptidase M</fullName>
    </alternativeName>
</protein>
<feature type="binding site" evidence="6">
    <location>
        <position position="239"/>
    </location>
    <ligand>
        <name>substrate</name>
    </ligand>
</feature>
<feature type="compositionally biased region" description="Polar residues" evidence="7">
    <location>
        <begin position="152"/>
        <end position="163"/>
    </location>
</feature>
<feature type="region of interest" description="Disordered" evidence="7">
    <location>
        <begin position="138"/>
        <end position="170"/>
    </location>
</feature>
<comment type="catalytic activity">
    <reaction evidence="6">
        <text>Release of N-terminal amino acids, preferentially methionine, from peptides and arylamides.</text>
        <dbReference type="EC" id="3.4.11.18"/>
    </reaction>
</comment>
<gene>
    <name evidence="9" type="primary">map-1</name>
    <name evidence="6" type="synonym">map</name>
    <name evidence="9" type="ORF">AOLFYP35_00788</name>
</gene>
<dbReference type="Pfam" id="PF00557">
    <property type="entry name" value="Peptidase_M24"/>
    <property type="match status" value="2"/>
</dbReference>
<feature type="binding site" evidence="6">
    <location>
        <position position="232"/>
    </location>
    <ligand>
        <name>a divalent metal cation</name>
        <dbReference type="ChEBI" id="CHEBI:60240"/>
        <label>2</label>
        <note>catalytic</note>
    </ligand>
</feature>
<dbReference type="PANTHER" id="PTHR43330:SF27">
    <property type="entry name" value="METHIONINE AMINOPEPTIDASE"/>
    <property type="match status" value="1"/>
</dbReference>
<dbReference type="EC" id="3.4.11.18" evidence="6"/>
<feature type="binding site" evidence="6">
    <location>
        <position position="96"/>
    </location>
    <ligand>
        <name>a divalent metal cation</name>
        <dbReference type="ChEBI" id="CHEBI:60240"/>
        <label>1</label>
    </ligand>
</feature>
<sequence length="330" mass="35561">MSHIEYKTLDQIKWMREAGLVVAEIHRSLREAARPGVTTAELDEVSADAIRRCGARSNFLNYYGYPATVCISPNDVIVHGIPGKCKLAIGDIVTFDCGAWLERSGQQWHGDAAFSMIVGDEFTSDEEFARSWVRRHQGPGAGKRWGSAIPSAPQSEAGETSADSAGEVSRQGSVARRRELDLVTREALWAALASVARGNRVSAVGEAVERVVAERAEDLGWEAGIIEDFTGHGIGTAMHQDPEVLNYRVRGLMPKLRPGMVLAVEPMLTSGDIENVTENDDWTVRTVDGSDAAQWEHTIAILDDGVAILSAVDGGVAGLAPFGVTPVLLD</sequence>
<feature type="binding site" evidence="6">
    <location>
        <position position="79"/>
    </location>
    <ligand>
        <name>substrate</name>
    </ligand>
</feature>
<keyword evidence="3 6" id="KW-0645">Protease</keyword>
<comment type="similarity">
    <text evidence="6">Belongs to the peptidase M24A family. Methionine aminopeptidase type 1 subfamily.</text>
</comment>
<feature type="binding site" evidence="6">
    <location>
        <position position="265"/>
    </location>
    <ligand>
        <name>a divalent metal cation</name>
        <dbReference type="ChEBI" id="CHEBI:60240"/>
        <label>2</label>
        <note>catalytic</note>
    </ligand>
</feature>
<dbReference type="PROSITE" id="PS00680">
    <property type="entry name" value="MAP_1"/>
    <property type="match status" value="1"/>
</dbReference>
<keyword evidence="2 6" id="KW-0031">Aminopeptidase</keyword>
<evidence type="ECO:0000256" key="1">
    <source>
        <dbReference type="ARBA" id="ARBA00002521"/>
    </source>
</evidence>
<dbReference type="GO" id="GO:0046872">
    <property type="term" value="F:metal ion binding"/>
    <property type="evidence" value="ECO:0007669"/>
    <property type="project" value="UniProtKB-UniRule"/>
</dbReference>
<dbReference type="SUPFAM" id="SSF55920">
    <property type="entry name" value="Creatinase/aminopeptidase"/>
    <property type="match status" value="1"/>
</dbReference>
<dbReference type="PANTHER" id="PTHR43330">
    <property type="entry name" value="METHIONINE AMINOPEPTIDASE"/>
    <property type="match status" value="1"/>
</dbReference>
<dbReference type="HAMAP" id="MF_01974">
    <property type="entry name" value="MetAP_1"/>
    <property type="match status" value="1"/>
</dbReference>
<keyword evidence="5 6" id="KW-0378">Hydrolase</keyword>
<keyword evidence="4 6" id="KW-0479">Metal-binding</keyword>